<feature type="compositionally biased region" description="Polar residues" evidence="12">
    <location>
        <begin position="111"/>
        <end position="120"/>
    </location>
</feature>
<keyword evidence="10" id="KW-0325">Glycoprotein</keyword>
<dbReference type="InterPro" id="IPR027397">
    <property type="entry name" value="Catenin-bd_sf"/>
</dbReference>
<evidence type="ECO:0000256" key="2">
    <source>
        <dbReference type="ARBA" id="ARBA00022475"/>
    </source>
</evidence>
<dbReference type="Gene3D" id="4.10.900.10">
    <property type="entry name" value="TCF3-CBD (Catenin binding domain)"/>
    <property type="match status" value="1"/>
</dbReference>
<evidence type="ECO:0000256" key="1">
    <source>
        <dbReference type="ARBA" id="ARBA00004251"/>
    </source>
</evidence>
<comment type="subcellular location">
    <subcellularLocation>
        <location evidence="1">Cell membrane</location>
        <topology evidence="1">Single-pass type I membrane protein</topology>
    </subcellularLocation>
</comment>
<dbReference type="InterPro" id="IPR039808">
    <property type="entry name" value="Cadherin"/>
</dbReference>
<gene>
    <name evidence="14" type="ORF">TBIB3V08_LOCUS4916</name>
</gene>
<protein>
    <recommendedName>
        <fullName evidence="13">Cadherin Y-type LIR-motif domain-containing protein</fullName>
    </recommendedName>
</protein>
<dbReference type="AlphaFoldDB" id="A0A7R9EWM0"/>
<evidence type="ECO:0000256" key="9">
    <source>
        <dbReference type="ARBA" id="ARBA00023136"/>
    </source>
</evidence>
<keyword evidence="2" id="KW-1003">Cell membrane</keyword>
<dbReference type="PANTHER" id="PTHR24027:SF438">
    <property type="entry name" value="CADHERIN 23"/>
    <property type="match status" value="1"/>
</dbReference>
<dbReference type="GO" id="GO:0045296">
    <property type="term" value="F:cadherin binding"/>
    <property type="evidence" value="ECO:0007669"/>
    <property type="project" value="TreeGrafter"/>
</dbReference>
<dbReference type="GO" id="GO:0016342">
    <property type="term" value="C:catenin complex"/>
    <property type="evidence" value="ECO:0007669"/>
    <property type="project" value="TreeGrafter"/>
</dbReference>
<dbReference type="FunFam" id="4.10.900.10:FF:000001">
    <property type="entry name" value="Cadherin 2"/>
    <property type="match status" value="1"/>
</dbReference>
<evidence type="ECO:0000256" key="12">
    <source>
        <dbReference type="SAM" id="MobiDB-lite"/>
    </source>
</evidence>
<dbReference type="GO" id="GO:0009887">
    <property type="term" value="P:animal organ morphogenesis"/>
    <property type="evidence" value="ECO:0007669"/>
    <property type="project" value="UniProtKB-ARBA"/>
</dbReference>
<dbReference type="PANTHER" id="PTHR24027">
    <property type="entry name" value="CADHERIN-23"/>
    <property type="match status" value="1"/>
</dbReference>
<keyword evidence="7" id="KW-0130">Cell adhesion</keyword>
<organism evidence="14">
    <name type="scientific">Timema bartmani</name>
    <dbReference type="NCBI Taxonomy" id="61472"/>
    <lineage>
        <taxon>Eukaryota</taxon>
        <taxon>Metazoa</taxon>
        <taxon>Ecdysozoa</taxon>
        <taxon>Arthropoda</taxon>
        <taxon>Hexapoda</taxon>
        <taxon>Insecta</taxon>
        <taxon>Pterygota</taxon>
        <taxon>Neoptera</taxon>
        <taxon>Polyneoptera</taxon>
        <taxon>Phasmatodea</taxon>
        <taxon>Timematodea</taxon>
        <taxon>Timematoidea</taxon>
        <taxon>Timematidae</taxon>
        <taxon>Timema</taxon>
    </lineage>
</organism>
<evidence type="ECO:0000256" key="11">
    <source>
        <dbReference type="RuleBase" id="RU004357"/>
    </source>
</evidence>
<reference evidence="14" key="1">
    <citation type="submission" date="2020-11" db="EMBL/GenBank/DDBJ databases">
        <authorList>
            <person name="Tran Van P."/>
        </authorList>
    </citation>
    <scope>NUCLEOTIDE SEQUENCE</scope>
</reference>
<evidence type="ECO:0000256" key="10">
    <source>
        <dbReference type="ARBA" id="ARBA00023180"/>
    </source>
</evidence>
<evidence type="ECO:0000256" key="4">
    <source>
        <dbReference type="ARBA" id="ARBA00022723"/>
    </source>
</evidence>
<evidence type="ECO:0000256" key="7">
    <source>
        <dbReference type="ARBA" id="ARBA00022889"/>
    </source>
</evidence>
<name>A0A7R9EWM0_9NEOP</name>
<evidence type="ECO:0000313" key="14">
    <source>
        <dbReference type="EMBL" id="CAD7442487.1"/>
    </source>
</evidence>
<proteinExistence type="predicted"/>
<dbReference type="GO" id="GO:0016477">
    <property type="term" value="P:cell migration"/>
    <property type="evidence" value="ECO:0007669"/>
    <property type="project" value="TreeGrafter"/>
</dbReference>
<dbReference type="Pfam" id="PF01049">
    <property type="entry name" value="CADH_Y-type_LIR"/>
    <property type="match status" value="1"/>
</dbReference>
<dbReference type="GO" id="GO:0005509">
    <property type="term" value="F:calcium ion binding"/>
    <property type="evidence" value="ECO:0007669"/>
    <property type="project" value="InterPro"/>
</dbReference>
<dbReference type="GO" id="GO:0007156">
    <property type="term" value="P:homophilic cell adhesion via plasma membrane adhesion molecules"/>
    <property type="evidence" value="ECO:0007669"/>
    <property type="project" value="InterPro"/>
</dbReference>
<dbReference type="InterPro" id="IPR000233">
    <property type="entry name" value="Cadherin_Y-type_LIR"/>
</dbReference>
<dbReference type="GO" id="GO:0008013">
    <property type="term" value="F:beta-catenin binding"/>
    <property type="evidence" value="ECO:0007669"/>
    <property type="project" value="TreeGrafter"/>
</dbReference>
<keyword evidence="4" id="KW-0479">Metal-binding</keyword>
<accession>A0A7R9EWM0</accession>
<keyword evidence="6" id="KW-0106">Calcium</keyword>
<dbReference type="GO" id="GO:0031175">
    <property type="term" value="P:neuron projection development"/>
    <property type="evidence" value="ECO:0007669"/>
    <property type="project" value="TreeGrafter"/>
</dbReference>
<keyword evidence="9" id="KW-0472">Membrane</keyword>
<evidence type="ECO:0000259" key="13">
    <source>
        <dbReference type="Pfam" id="PF01049"/>
    </source>
</evidence>
<feature type="region of interest" description="Disordered" evidence="12">
    <location>
        <begin position="104"/>
        <end position="127"/>
    </location>
</feature>
<dbReference type="EMBL" id="OD565741">
    <property type="protein sequence ID" value="CAD7442487.1"/>
    <property type="molecule type" value="Genomic_DNA"/>
</dbReference>
<evidence type="ECO:0000256" key="8">
    <source>
        <dbReference type="ARBA" id="ARBA00022989"/>
    </source>
</evidence>
<keyword evidence="8" id="KW-1133">Transmembrane helix</keyword>
<evidence type="ECO:0000256" key="3">
    <source>
        <dbReference type="ARBA" id="ARBA00022692"/>
    </source>
</evidence>
<comment type="function">
    <text evidence="11">Cadherins are calcium-dependent cell adhesion proteins.</text>
</comment>
<sequence length="159" mass="17946">MLVLSVACNRRRETHTKHPPPNDDVRENIINYADEGGGEDDMTAFDIKPLQIPVEGNSQDLSPKIQCPHLKPGPVVEEFMEKYKRADRDINVPPFDDLRNYAYEGPGSVAGSLSSLPSGTDDNDHTFDYLEGWGPRFHKLGNIYRQDSEESGEDNSERR</sequence>
<evidence type="ECO:0000256" key="6">
    <source>
        <dbReference type="ARBA" id="ARBA00022837"/>
    </source>
</evidence>
<evidence type="ECO:0000256" key="5">
    <source>
        <dbReference type="ARBA" id="ARBA00022737"/>
    </source>
</evidence>
<keyword evidence="3" id="KW-0812">Transmembrane</keyword>
<feature type="domain" description="Cadherin Y-type LIR-motif" evidence="13">
    <location>
        <begin position="86"/>
        <end position="144"/>
    </location>
</feature>
<keyword evidence="5" id="KW-0677">Repeat</keyword>